<sequence>MRVKKRRLFPLVFVVVCLILAVDFSRSVEIPRGIQPEQVKQARGRIKALVSGLASTQGSIQMSISPDEAKALGVAASAILPNTTADIAFDWQAAHLKSSTAIVANSMYLNVSCKITLDFGESRLSYCFIGDLPIPGIVVSSFSYLTNAIVFDSEVAKTINNILSGWTYDQGNLRLFALKPGDFKDRVNQSIDSAKQVARVAISQSIPPAEKIQTYVASLESQSFPDDSLAYPIQHLSLLASVESLEGDPILENQALIWALALKYGGRRFAKMASLPPVEVEGKTLRGRRDLALHFIYSAILQQIGDNQISFAIGELKELYDTNAGGSGFSFADLAADKAGTLFADNLTKSKRHAIEMQNKMNGIQDESSFMPFIHDLPEGLSLSKFEQLFGSTESEYYIAFEDDILERVLALPIYADESQEKQISYSNKGMSLPFPRRGQYFVIDTHIHTRYSDGAYSIEDIAEQSSSFGCDAIAITDHGDKNLSGVLSNEWFADIDFARAKFPNLTIIPGLEWNIPPFNGREHATLLLPKNRDEKQNLRTFRNNFDHYGRINRQLISTEAAFNWLNDVSASSDISPVVVYNHPSRKDKDTSENYFDMLNWMSQSNALIGMSAAPGHQKKRGKDNGSYNSRIRTINGFDPATAVIGGEWDRLLQIGQRVLAARAASDFHNTSMDFWPCQFSRTHVFANSSAQNDILQGLRLGRTWAQHGNFVKHLAFYLSHQSSEYHSGQTVSVEALANSEMSVSIQLQKNDWQGLPATLDELQVIIVLKHRVTAVDLLPYVNKVGDELNVTLPLSQLLGVAADSLVALRLQGRSIQAELHDYMFLTNPIFIQGNEQ</sequence>
<protein>
    <submittedName>
        <fullName evidence="2">PHP domain-containing protein</fullName>
    </submittedName>
</protein>
<dbReference type="PANTHER" id="PTHR42924:SF3">
    <property type="entry name" value="POLYMERASE_HISTIDINOL PHOSPHATASE N-TERMINAL DOMAIN-CONTAINING PROTEIN"/>
    <property type="match status" value="1"/>
</dbReference>
<reference evidence="3" key="1">
    <citation type="journal article" date="2019" name="Int. J. Syst. Evol. Microbiol.">
        <title>The Global Catalogue of Microorganisms (GCM) 10K type strain sequencing project: providing services to taxonomists for standard genome sequencing and annotation.</title>
        <authorList>
            <consortium name="The Broad Institute Genomics Platform"/>
            <consortium name="The Broad Institute Genome Sequencing Center for Infectious Disease"/>
            <person name="Wu L."/>
            <person name="Ma J."/>
        </authorList>
    </citation>
    <scope>NUCLEOTIDE SEQUENCE [LARGE SCALE GENOMIC DNA]</scope>
    <source>
        <strain evidence="3">KCTC 52473</strain>
    </source>
</reference>
<dbReference type="SUPFAM" id="SSF89550">
    <property type="entry name" value="PHP domain-like"/>
    <property type="match status" value="1"/>
</dbReference>
<dbReference type="SMART" id="SM00481">
    <property type="entry name" value="POLIIIAc"/>
    <property type="match status" value="1"/>
</dbReference>
<evidence type="ECO:0000313" key="3">
    <source>
        <dbReference type="Proteomes" id="UP001595478"/>
    </source>
</evidence>
<proteinExistence type="predicted"/>
<dbReference type="RefSeq" id="WP_376919005.1">
    <property type="nucleotide sequence ID" value="NZ_JBHRSW010000006.1"/>
</dbReference>
<keyword evidence="3" id="KW-1185">Reference proteome</keyword>
<evidence type="ECO:0000313" key="2">
    <source>
        <dbReference type="EMBL" id="MFC3120862.1"/>
    </source>
</evidence>
<dbReference type="Gene3D" id="3.20.20.140">
    <property type="entry name" value="Metal-dependent hydrolases"/>
    <property type="match status" value="1"/>
</dbReference>
<feature type="domain" description="Polymerase/histidinol phosphatase N-terminal" evidence="1">
    <location>
        <begin position="444"/>
        <end position="518"/>
    </location>
</feature>
<dbReference type="Proteomes" id="UP001595478">
    <property type="component" value="Unassembled WGS sequence"/>
</dbReference>
<comment type="caution">
    <text evidence="2">The sequence shown here is derived from an EMBL/GenBank/DDBJ whole genome shotgun (WGS) entry which is preliminary data.</text>
</comment>
<dbReference type="InterPro" id="IPR003141">
    <property type="entry name" value="Pol/His_phosphatase_N"/>
</dbReference>
<dbReference type="EMBL" id="JBHRSW010000006">
    <property type="protein sequence ID" value="MFC3120862.1"/>
    <property type="molecule type" value="Genomic_DNA"/>
</dbReference>
<dbReference type="InterPro" id="IPR004013">
    <property type="entry name" value="PHP_dom"/>
</dbReference>
<evidence type="ECO:0000259" key="1">
    <source>
        <dbReference type="SMART" id="SM00481"/>
    </source>
</evidence>
<gene>
    <name evidence="2" type="ORF">ACFOHL_04480</name>
</gene>
<accession>A0ABV7FPU4</accession>
<dbReference type="InterPro" id="IPR016195">
    <property type="entry name" value="Pol/histidinol_Pase-like"/>
</dbReference>
<dbReference type="InterPro" id="IPR052018">
    <property type="entry name" value="PHP_domain"/>
</dbReference>
<dbReference type="Pfam" id="PF02811">
    <property type="entry name" value="PHP"/>
    <property type="match status" value="1"/>
</dbReference>
<dbReference type="PANTHER" id="PTHR42924">
    <property type="entry name" value="EXONUCLEASE"/>
    <property type="match status" value="1"/>
</dbReference>
<dbReference type="CDD" id="cd07432">
    <property type="entry name" value="PHP_HisPPase"/>
    <property type="match status" value="1"/>
</dbReference>
<organism evidence="2 3">
    <name type="scientific">Agaribacter flavus</name>
    <dbReference type="NCBI Taxonomy" id="1902781"/>
    <lineage>
        <taxon>Bacteria</taxon>
        <taxon>Pseudomonadati</taxon>
        <taxon>Pseudomonadota</taxon>
        <taxon>Gammaproteobacteria</taxon>
        <taxon>Alteromonadales</taxon>
        <taxon>Alteromonadaceae</taxon>
        <taxon>Agaribacter</taxon>
    </lineage>
</organism>
<name>A0ABV7FPU4_9ALTE</name>